<dbReference type="OrthoDB" id="17470at2759"/>
<dbReference type="Gene3D" id="3.30.710.10">
    <property type="entry name" value="Potassium Channel Kv1.1, Chain A"/>
    <property type="match status" value="2"/>
</dbReference>
<name>L1JMB2_GUITC</name>
<evidence type="ECO:0000313" key="4">
    <source>
        <dbReference type="Proteomes" id="UP000011087"/>
    </source>
</evidence>
<dbReference type="OMA" id="SNGSWIH"/>
<dbReference type="KEGG" id="gtt:GUITHDRAFT_104830"/>
<dbReference type="GO" id="GO:0051260">
    <property type="term" value="P:protein homooligomerization"/>
    <property type="evidence" value="ECO:0007669"/>
    <property type="project" value="InterPro"/>
</dbReference>
<dbReference type="AlphaFoldDB" id="L1JMB2"/>
<dbReference type="InterPro" id="IPR006571">
    <property type="entry name" value="TLDc_dom"/>
</dbReference>
<feature type="domain" description="TLDc" evidence="1">
    <location>
        <begin position="190"/>
        <end position="369"/>
    </location>
</feature>
<proteinExistence type="predicted"/>
<dbReference type="STRING" id="905079.L1JMB2"/>
<dbReference type="PANTHER" id="PTHR23354">
    <property type="entry name" value="NUCLEOLAR PROTEIN 7/ESTROGEN RECEPTOR COACTIVATOR-RELATED"/>
    <property type="match status" value="1"/>
</dbReference>
<evidence type="ECO:0000313" key="3">
    <source>
        <dbReference type="EnsemblProtists" id="EKX49300"/>
    </source>
</evidence>
<feature type="domain" description="TLDc" evidence="1">
    <location>
        <begin position="566"/>
        <end position="745"/>
    </location>
</feature>
<gene>
    <name evidence="2" type="ORF">GUITHDRAFT_104830</name>
</gene>
<organism evidence="2">
    <name type="scientific">Guillardia theta (strain CCMP2712)</name>
    <name type="common">Cryptophyte</name>
    <dbReference type="NCBI Taxonomy" id="905079"/>
    <lineage>
        <taxon>Eukaryota</taxon>
        <taxon>Cryptophyceae</taxon>
        <taxon>Pyrenomonadales</taxon>
        <taxon>Geminigeraceae</taxon>
        <taxon>Guillardia</taxon>
    </lineage>
</organism>
<reference evidence="2 4" key="1">
    <citation type="journal article" date="2012" name="Nature">
        <title>Algal genomes reveal evolutionary mosaicism and the fate of nucleomorphs.</title>
        <authorList>
            <consortium name="DOE Joint Genome Institute"/>
            <person name="Curtis B.A."/>
            <person name="Tanifuji G."/>
            <person name="Burki F."/>
            <person name="Gruber A."/>
            <person name="Irimia M."/>
            <person name="Maruyama S."/>
            <person name="Arias M.C."/>
            <person name="Ball S.G."/>
            <person name="Gile G.H."/>
            <person name="Hirakawa Y."/>
            <person name="Hopkins J.F."/>
            <person name="Kuo A."/>
            <person name="Rensing S.A."/>
            <person name="Schmutz J."/>
            <person name="Symeonidi A."/>
            <person name="Elias M."/>
            <person name="Eveleigh R.J."/>
            <person name="Herman E.K."/>
            <person name="Klute M.J."/>
            <person name="Nakayama T."/>
            <person name="Obornik M."/>
            <person name="Reyes-Prieto A."/>
            <person name="Armbrust E.V."/>
            <person name="Aves S.J."/>
            <person name="Beiko R.G."/>
            <person name="Coutinho P."/>
            <person name="Dacks J.B."/>
            <person name="Durnford D.G."/>
            <person name="Fast N.M."/>
            <person name="Green B.R."/>
            <person name="Grisdale C.J."/>
            <person name="Hempel F."/>
            <person name="Henrissat B."/>
            <person name="Hoppner M.P."/>
            <person name="Ishida K."/>
            <person name="Kim E."/>
            <person name="Koreny L."/>
            <person name="Kroth P.G."/>
            <person name="Liu Y."/>
            <person name="Malik S.B."/>
            <person name="Maier U.G."/>
            <person name="McRose D."/>
            <person name="Mock T."/>
            <person name="Neilson J.A."/>
            <person name="Onodera N.T."/>
            <person name="Poole A.M."/>
            <person name="Pritham E.J."/>
            <person name="Richards T.A."/>
            <person name="Rocap G."/>
            <person name="Roy S.W."/>
            <person name="Sarai C."/>
            <person name="Schaack S."/>
            <person name="Shirato S."/>
            <person name="Slamovits C.H."/>
            <person name="Spencer D.F."/>
            <person name="Suzuki S."/>
            <person name="Worden A.Z."/>
            <person name="Zauner S."/>
            <person name="Barry K."/>
            <person name="Bell C."/>
            <person name="Bharti A.K."/>
            <person name="Crow J.A."/>
            <person name="Grimwood J."/>
            <person name="Kramer R."/>
            <person name="Lindquist E."/>
            <person name="Lucas S."/>
            <person name="Salamov A."/>
            <person name="McFadden G.I."/>
            <person name="Lane C.E."/>
            <person name="Keeling P.J."/>
            <person name="Gray M.W."/>
            <person name="Grigoriev I.V."/>
            <person name="Archibald J.M."/>
        </authorList>
    </citation>
    <scope>NUCLEOTIDE SEQUENCE</scope>
    <source>
        <strain evidence="2 4">CCMP2712</strain>
    </source>
</reference>
<dbReference type="PROSITE" id="PS51886">
    <property type="entry name" value="TLDC"/>
    <property type="match status" value="2"/>
</dbReference>
<dbReference type="RefSeq" id="XP_005836280.1">
    <property type="nucleotide sequence ID" value="XM_005836223.1"/>
</dbReference>
<dbReference type="SMART" id="SM00584">
    <property type="entry name" value="TLDc"/>
    <property type="match status" value="1"/>
</dbReference>
<protein>
    <recommendedName>
        <fullName evidence="1">TLDc domain-containing protein</fullName>
    </recommendedName>
</protein>
<keyword evidence="4" id="KW-1185">Reference proteome</keyword>
<dbReference type="Pfam" id="PF07534">
    <property type="entry name" value="TLD"/>
    <property type="match status" value="2"/>
</dbReference>
<evidence type="ECO:0000313" key="2">
    <source>
        <dbReference type="EMBL" id="EKX49300.1"/>
    </source>
</evidence>
<dbReference type="GeneID" id="17306030"/>
<reference evidence="4" key="2">
    <citation type="submission" date="2012-11" db="EMBL/GenBank/DDBJ databases">
        <authorList>
            <person name="Kuo A."/>
            <person name="Curtis B.A."/>
            <person name="Tanifuji G."/>
            <person name="Burki F."/>
            <person name="Gruber A."/>
            <person name="Irimia M."/>
            <person name="Maruyama S."/>
            <person name="Arias M.C."/>
            <person name="Ball S.G."/>
            <person name="Gile G.H."/>
            <person name="Hirakawa Y."/>
            <person name="Hopkins J.F."/>
            <person name="Rensing S.A."/>
            <person name="Schmutz J."/>
            <person name="Symeonidi A."/>
            <person name="Elias M."/>
            <person name="Eveleigh R.J."/>
            <person name="Herman E.K."/>
            <person name="Klute M.J."/>
            <person name="Nakayama T."/>
            <person name="Obornik M."/>
            <person name="Reyes-Prieto A."/>
            <person name="Armbrust E.V."/>
            <person name="Aves S.J."/>
            <person name="Beiko R.G."/>
            <person name="Coutinho P."/>
            <person name="Dacks J.B."/>
            <person name="Durnford D.G."/>
            <person name="Fast N.M."/>
            <person name="Green B.R."/>
            <person name="Grisdale C."/>
            <person name="Hempe F."/>
            <person name="Henrissat B."/>
            <person name="Hoppner M.P."/>
            <person name="Ishida K.-I."/>
            <person name="Kim E."/>
            <person name="Koreny L."/>
            <person name="Kroth P.G."/>
            <person name="Liu Y."/>
            <person name="Malik S.-B."/>
            <person name="Maier U.G."/>
            <person name="McRose D."/>
            <person name="Mock T."/>
            <person name="Neilson J.A."/>
            <person name="Onodera N.T."/>
            <person name="Poole A.M."/>
            <person name="Pritham E.J."/>
            <person name="Richards T.A."/>
            <person name="Rocap G."/>
            <person name="Roy S.W."/>
            <person name="Sarai C."/>
            <person name="Schaack S."/>
            <person name="Shirato S."/>
            <person name="Slamovits C.H."/>
            <person name="Spencer D.F."/>
            <person name="Suzuki S."/>
            <person name="Worden A.Z."/>
            <person name="Zauner S."/>
            <person name="Barry K."/>
            <person name="Bell C."/>
            <person name="Bharti A.K."/>
            <person name="Crow J.A."/>
            <person name="Grimwood J."/>
            <person name="Kramer R."/>
            <person name="Lindquist E."/>
            <person name="Lucas S."/>
            <person name="Salamov A."/>
            <person name="McFadden G.I."/>
            <person name="Lane C.E."/>
            <person name="Keeling P.J."/>
            <person name="Gray M.W."/>
            <person name="Grigoriev I.V."/>
            <person name="Archibald J.M."/>
        </authorList>
    </citation>
    <scope>NUCLEOTIDE SEQUENCE</scope>
    <source>
        <strain evidence="4">CCMP2712</strain>
    </source>
</reference>
<dbReference type="InterPro" id="IPR003131">
    <property type="entry name" value="T1-type_BTB"/>
</dbReference>
<accession>L1JMB2</accession>
<dbReference type="PaxDb" id="55529-EKX49300"/>
<dbReference type="HOGENOM" id="CLU_381518_0_0_1"/>
<dbReference type="Proteomes" id="UP000011087">
    <property type="component" value="Unassembled WGS sequence"/>
</dbReference>
<evidence type="ECO:0000259" key="1">
    <source>
        <dbReference type="PROSITE" id="PS51886"/>
    </source>
</evidence>
<dbReference type="EnsemblProtists" id="EKX49300">
    <property type="protein sequence ID" value="EKX49300"/>
    <property type="gene ID" value="GUITHDRAFT_104830"/>
</dbReference>
<dbReference type="InterPro" id="IPR011333">
    <property type="entry name" value="SKP1/BTB/POZ_sf"/>
</dbReference>
<dbReference type="EMBL" id="JH992982">
    <property type="protein sequence ID" value="EKX49300.1"/>
    <property type="molecule type" value="Genomic_DNA"/>
</dbReference>
<dbReference type="SUPFAM" id="SSF54695">
    <property type="entry name" value="POZ domain"/>
    <property type="match status" value="2"/>
</dbReference>
<sequence>MVARPGKKRKVNDDDDEVKVVDDVFETCTSAQHEVINLAASIAARRAELEQEKAKMLSESLREQGIKQEKDSLLLLRPSSIVKLNVGGTKIDVKRSTVTGFPSKLRWMLSGRWDHVYKHDSEGRILLDYDASWLEPIINYLRELAMQQSPMPMEPPKVDGENEIGFRYLTRALGLDGVIVNNKQMDVEEGLLKSWARPPMTQSIASAVGCGKERCDFKLLYRASRDGFSIGTQQQKCQGESNTLTIVRDTDGNVFGGFSDAAREFNGSYSRSGKSFLFKLSSGEIQDPAGLKLFRVLPGKEEKAVLNDPQSYAAYGDGADLRIANECQSSAISRCNLGHTYDKSDGQPHELTGGKPNFQVAELEVWKVSLELDKAKEAPPTAERIPRDCSKVLGGLTKQLDALEAFQYKLLTRGVELCQEARVLDEEAEDLKAEKAYMKEVAKAISQEKVVFFNVGGRKLYTMKQTLALVQGSKLYKRYASGNGEVPEGDLDDDGDIFLDVNPYCFGKIVSHLRTRRLQESLKEDVKGLPPAMLQVRATEEASFKRMLAFFELDWDELEGRNLDPRLPDSIFSRHYSKLQPYLSNCTVETKWRLVWRGSKDGYSAAEIHKKLSQPVVQRQLVMVKDGQGNMFGGFTDVWQVGGTGYIHSASSFLFSLRRAGLTDEQSFKICGMKPGMNNHGMLLGDGNIYHFGQRDLIIVTNCNKNSSSSCGGIGNTFNNHGVPHLLTSGAPSFKVDELEIWTLA</sequence>
<dbReference type="Pfam" id="PF02214">
    <property type="entry name" value="BTB_2"/>
    <property type="match status" value="2"/>
</dbReference>
<reference evidence="3" key="3">
    <citation type="submission" date="2015-06" db="UniProtKB">
        <authorList>
            <consortium name="EnsemblProtists"/>
        </authorList>
    </citation>
    <scope>IDENTIFICATION</scope>
</reference>